<reference evidence="2 3" key="1">
    <citation type="submission" date="2016-09" db="EMBL/GenBank/DDBJ databases">
        <title>Draft Genome Sequence of four Alteromonas macleodii strains isolated from copper coupons and grown long-term at elevated copper levels.</title>
        <authorList>
            <person name="Cusick K."/>
            <person name="Dale J."/>
            <person name="Little B."/>
            <person name="Biffinger J."/>
        </authorList>
    </citation>
    <scope>NUCLEOTIDE SEQUENCE [LARGE SCALE GENOMIC DNA]</scope>
    <source>
        <strain evidence="2 3">KCP01</strain>
    </source>
</reference>
<protein>
    <recommendedName>
        <fullName evidence="4">Phage abortive infection protein</fullName>
    </recommendedName>
</protein>
<keyword evidence="1" id="KW-1133">Transmembrane helix</keyword>
<gene>
    <name evidence="2" type="ORF">BFV95_4944</name>
</gene>
<evidence type="ECO:0008006" key="4">
    <source>
        <dbReference type="Google" id="ProtNLM"/>
    </source>
</evidence>
<dbReference type="AlphaFoldDB" id="A0AB36FN85"/>
<comment type="caution">
    <text evidence="2">The sequence shown here is derived from an EMBL/GenBank/DDBJ whole genome shotgun (WGS) entry which is preliminary data.</text>
</comment>
<name>A0AB36FN85_ALTMA</name>
<feature type="transmembrane region" description="Helical" evidence="1">
    <location>
        <begin position="92"/>
        <end position="113"/>
    </location>
</feature>
<feature type="transmembrane region" description="Helical" evidence="1">
    <location>
        <begin position="57"/>
        <end position="80"/>
    </location>
</feature>
<dbReference type="Proteomes" id="UP000095392">
    <property type="component" value="Unassembled WGS sequence"/>
</dbReference>
<organism evidence="2 3">
    <name type="scientific">Alteromonas macleodii</name>
    <name type="common">Pseudoalteromonas macleodii</name>
    <dbReference type="NCBI Taxonomy" id="28108"/>
    <lineage>
        <taxon>Bacteria</taxon>
        <taxon>Pseudomonadati</taxon>
        <taxon>Pseudomonadota</taxon>
        <taxon>Gammaproteobacteria</taxon>
        <taxon>Alteromonadales</taxon>
        <taxon>Alteromonadaceae</taxon>
        <taxon>Alteromonas/Salinimonas group</taxon>
        <taxon>Alteromonas</taxon>
    </lineage>
</organism>
<accession>A0AB36FN85</accession>
<dbReference type="EMBL" id="MIPY01000076">
    <property type="protein sequence ID" value="OES23859.1"/>
    <property type="molecule type" value="Genomic_DNA"/>
</dbReference>
<evidence type="ECO:0000313" key="2">
    <source>
        <dbReference type="EMBL" id="OES23859.1"/>
    </source>
</evidence>
<evidence type="ECO:0000256" key="1">
    <source>
        <dbReference type="SAM" id="Phobius"/>
    </source>
</evidence>
<feature type="transmembrane region" description="Helical" evidence="1">
    <location>
        <begin position="20"/>
        <end position="45"/>
    </location>
</feature>
<keyword evidence="3" id="KW-1185">Reference proteome</keyword>
<proteinExistence type="predicted"/>
<keyword evidence="1" id="KW-0472">Membrane</keyword>
<sequence length="406" mass="46669">MSDLKSKTRYSGYRDESHSLLIIIILITFTVMAFASLTWFCLNFLLEVRHATDYEKIQSMLTGYKIVGGIMTLFWVNLYITRKFKNSSSYTLFFDMPALVFLLFGAGYFAVWITQYIAEEAVPDDWKACSRLASLITSGHGYNQHTDFLLFNEQIPIEFKHYYKAFIPLEMCVFNQYRAIIESTSDLSVFDALSELSSFTQVEGGLDSAQVYPLHQLVFSSSAELEERLYEAYIKLKKLNSRKRRVVASRLYKSIYREVGVHDIAAISSEILIKEVQSHNEISSTELFFKFTRQRLNGLDYSSFDNIEKDALAKAIVYSKGDLRNFYRELQGAETSALPLIEVVGVGSAGSAFSNAMFIKMVSPLFVLVLWLNFTWILIKSSLIYMSLFLRLIESRYKMTIENSKK</sequence>
<evidence type="ECO:0000313" key="3">
    <source>
        <dbReference type="Proteomes" id="UP000095392"/>
    </source>
</evidence>
<keyword evidence="1" id="KW-0812">Transmembrane</keyword>
<feature type="transmembrane region" description="Helical" evidence="1">
    <location>
        <begin position="365"/>
        <end position="390"/>
    </location>
</feature>